<dbReference type="AlphaFoldDB" id="A0A1F7UYK3"/>
<name>A0A1F7UYK3_9BACT</name>
<feature type="compositionally biased region" description="Low complexity" evidence="1">
    <location>
        <begin position="78"/>
        <end position="90"/>
    </location>
</feature>
<dbReference type="Proteomes" id="UP000176932">
    <property type="component" value="Unassembled WGS sequence"/>
</dbReference>
<sequence>MTRHSMSKGERTPEKWSEGSANWRDWARVEGKPLVDAEMEKFVAGHPDAINWSAEVLDAKREEIARKVAKENGKDVSDAASAEEGTSEAA</sequence>
<feature type="region of interest" description="Disordered" evidence="1">
    <location>
        <begin position="68"/>
        <end position="90"/>
    </location>
</feature>
<accession>A0A1F7UYK3</accession>
<organism evidence="2 3">
    <name type="scientific">Candidatus Uhrbacteria bacterium RIFCSPLOWO2_01_FULL_53_9</name>
    <dbReference type="NCBI Taxonomy" id="1802403"/>
    <lineage>
        <taxon>Bacteria</taxon>
        <taxon>Candidatus Uhriibacteriota</taxon>
    </lineage>
</organism>
<proteinExistence type="predicted"/>
<reference evidence="2 3" key="1">
    <citation type="journal article" date="2016" name="Nat. Commun.">
        <title>Thousands of microbial genomes shed light on interconnected biogeochemical processes in an aquifer system.</title>
        <authorList>
            <person name="Anantharaman K."/>
            <person name="Brown C.T."/>
            <person name="Hug L.A."/>
            <person name="Sharon I."/>
            <person name="Castelle C.J."/>
            <person name="Probst A.J."/>
            <person name="Thomas B.C."/>
            <person name="Singh A."/>
            <person name="Wilkins M.J."/>
            <person name="Karaoz U."/>
            <person name="Brodie E.L."/>
            <person name="Williams K.H."/>
            <person name="Hubbard S.S."/>
            <person name="Banfield J.F."/>
        </authorList>
    </citation>
    <scope>NUCLEOTIDE SEQUENCE [LARGE SCALE GENOMIC DNA]</scope>
</reference>
<evidence type="ECO:0000313" key="3">
    <source>
        <dbReference type="Proteomes" id="UP000176932"/>
    </source>
</evidence>
<dbReference type="EMBL" id="MGEL01000021">
    <property type="protein sequence ID" value="OGL83345.1"/>
    <property type="molecule type" value="Genomic_DNA"/>
</dbReference>
<evidence type="ECO:0000256" key="1">
    <source>
        <dbReference type="SAM" id="MobiDB-lite"/>
    </source>
</evidence>
<feature type="compositionally biased region" description="Basic and acidic residues" evidence="1">
    <location>
        <begin position="7"/>
        <end position="17"/>
    </location>
</feature>
<protein>
    <submittedName>
        <fullName evidence="2">Uncharacterized protein</fullName>
    </submittedName>
</protein>
<comment type="caution">
    <text evidence="2">The sequence shown here is derived from an EMBL/GenBank/DDBJ whole genome shotgun (WGS) entry which is preliminary data.</text>
</comment>
<feature type="compositionally biased region" description="Basic and acidic residues" evidence="1">
    <location>
        <begin position="68"/>
        <end position="77"/>
    </location>
</feature>
<feature type="region of interest" description="Disordered" evidence="1">
    <location>
        <begin position="1"/>
        <end position="23"/>
    </location>
</feature>
<gene>
    <name evidence="2" type="ORF">A3B32_01665</name>
</gene>
<evidence type="ECO:0000313" key="2">
    <source>
        <dbReference type="EMBL" id="OGL83345.1"/>
    </source>
</evidence>